<evidence type="ECO:0000256" key="1">
    <source>
        <dbReference type="SAM" id="MobiDB-lite"/>
    </source>
</evidence>
<name>A0AAD4BZ93_BOLED</name>
<dbReference type="Proteomes" id="UP001194468">
    <property type="component" value="Unassembled WGS sequence"/>
</dbReference>
<evidence type="ECO:0000313" key="2">
    <source>
        <dbReference type="EMBL" id="KAF8443862.1"/>
    </source>
</evidence>
<feature type="region of interest" description="Disordered" evidence="1">
    <location>
        <begin position="1"/>
        <end position="24"/>
    </location>
</feature>
<protein>
    <submittedName>
        <fullName evidence="2">Uncharacterized protein</fullName>
    </submittedName>
</protein>
<gene>
    <name evidence="2" type="ORF">L210DRAFT_3532815</name>
</gene>
<evidence type="ECO:0000313" key="3">
    <source>
        <dbReference type="Proteomes" id="UP001194468"/>
    </source>
</evidence>
<dbReference type="EMBL" id="WHUW01000007">
    <property type="protein sequence ID" value="KAF8443862.1"/>
    <property type="molecule type" value="Genomic_DNA"/>
</dbReference>
<accession>A0AAD4BZ93</accession>
<dbReference type="AlphaFoldDB" id="A0AAD4BZ93"/>
<organism evidence="2 3">
    <name type="scientific">Boletus edulis BED1</name>
    <dbReference type="NCBI Taxonomy" id="1328754"/>
    <lineage>
        <taxon>Eukaryota</taxon>
        <taxon>Fungi</taxon>
        <taxon>Dikarya</taxon>
        <taxon>Basidiomycota</taxon>
        <taxon>Agaricomycotina</taxon>
        <taxon>Agaricomycetes</taxon>
        <taxon>Agaricomycetidae</taxon>
        <taxon>Boletales</taxon>
        <taxon>Boletineae</taxon>
        <taxon>Boletaceae</taxon>
        <taxon>Boletoideae</taxon>
        <taxon>Boletus</taxon>
    </lineage>
</organism>
<comment type="caution">
    <text evidence="2">The sequence shown here is derived from an EMBL/GenBank/DDBJ whole genome shotgun (WGS) entry which is preliminary data.</text>
</comment>
<reference evidence="2" key="1">
    <citation type="submission" date="2019-10" db="EMBL/GenBank/DDBJ databases">
        <authorList>
            <consortium name="DOE Joint Genome Institute"/>
            <person name="Kuo A."/>
            <person name="Miyauchi S."/>
            <person name="Kiss E."/>
            <person name="Drula E."/>
            <person name="Kohler A."/>
            <person name="Sanchez-Garcia M."/>
            <person name="Andreopoulos B."/>
            <person name="Barry K.W."/>
            <person name="Bonito G."/>
            <person name="Buee M."/>
            <person name="Carver A."/>
            <person name="Chen C."/>
            <person name="Cichocki N."/>
            <person name="Clum A."/>
            <person name="Culley D."/>
            <person name="Crous P.W."/>
            <person name="Fauchery L."/>
            <person name="Girlanda M."/>
            <person name="Hayes R."/>
            <person name="Keri Z."/>
            <person name="LaButti K."/>
            <person name="Lipzen A."/>
            <person name="Lombard V."/>
            <person name="Magnuson J."/>
            <person name="Maillard F."/>
            <person name="Morin E."/>
            <person name="Murat C."/>
            <person name="Nolan M."/>
            <person name="Ohm R."/>
            <person name="Pangilinan J."/>
            <person name="Pereira M."/>
            <person name="Perotto S."/>
            <person name="Peter M."/>
            <person name="Riley R."/>
            <person name="Sitrit Y."/>
            <person name="Stielow B."/>
            <person name="Szollosi G."/>
            <person name="Zifcakova L."/>
            <person name="Stursova M."/>
            <person name="Spatafora J.W."/>
            <person name="Tedersoo L."/>
            <person name="Vaario L.-M."/>
            <person name="Yamada A."/>
            <person name="Yan M."/>
            <person name="Wang P."/>
            <person name="Xu J."/>
            <person name="Bruns T."/>
            <person name="Baldrian P."/>
            <person name="Vilgalys R."/>
            <person name="Henrissat B."/>
            <person name="Grigoriev I.V."/>
            <person name="Hibbett D."/>
            <person name="Nagy L.G."/>
            <person name="Martin F.M."/>
        </authorList>
    </citation>
    <scope>NUCLEOTIDE SEQUENCE</scope>
    <source>
        <strain evidence="2">BED1</strain>
    </source>
</reference>
<reference evidence="2" key="2">
    <citation type="journal article" date="2020" name="Nat. Commun.">
        <title>Large-scale genome sequencing of mycorrhizal fungi provides insights into the early evolution of symbiotic traits.</title>
        <authorList>
            <person name="Miyauchi S."/>
            <person name="Kiss E."/>
            <person name="Kuo A."/>
            <person name="Drula E."/>
            <person name="Kohler A."/>
            <person name="Sanchez-Garcia M."/>
            <person name="Morin E."/>
            <person name="Andreopoulos B."/>
            <person name="Barry K.W."/>
            <person name="Bonito G."/>
            <person name="Buee M."/>
            <person name="Carver A."/>
            <person name="Chen C."/>
            <person name="Cichocki N."/>
            <person name="Clum A."/>
            <person name="Culley D."/>
            <person name="Crous P.W."/>
            <person name="Fauchery L."/>
            <person name="Girlanda M."/>
            <person name="Hayes R.D."/>
            <person name="Keri Z."/>
            <person name="LaButti K."/>
            <person name="Lipzen A."/>
            <person name="Lombard V."/>
            <person name="Magnuson J."/>
            <person name="Maillard F."/>
            <person name="Murat C."/>
            <person name="Nolan M."/>
            <person name="Ohm R.A."/>
            <person name="Pangilinan J."/>
            <person name="Pereira M.F."/>
            <person name="Perotto S."/>
            <person name="Peter M."/>
            <person name="Pfister S."/>
            <person name="Riley R."/>
            <person name="Sitrit Y."/>
            <person name="Stielow J.B."/>
            <person name="Szollosi G."/>
            <person name="Zifcakova L."/>
            <person name="Stursova M."/>
            <person name="Spatafora J.W."/>
            <person name="Tedersoo L."/>
            <person name="Vaario L.M."/>
            <person name="Yamada A."/>
            <person name="Yan M."/>
            <person name="Wang P."/>
            <person name="Xu J."/>
            <person name="Bruns T."/>
            <person name="Baldrian P."/>
            <person name="Vilgalys R."/>
            <person name="Dunand C."/>
            <person name="Henrissat B."/>
            <person name="Grigoriev I.V."/>
            <person name="Hibbett D."/>
            <person name="Nagy L.G."/>
            <person name="Martin F.M."/>
        </authorList>
    </citation>
    <scope>NUCLEOTIDE SEQUENCE</scope>
    <source>
        <strain evidence="2">BED1</strain>
    </source>
</reference>
<sequence length="51" mass="5967">MVLGRRRLLIPGGQHPHHDRYQRPRTPAGGNLLCAFCRTDKCRSFKRKYTT</sequence>
<keyword evidence="3" id="KW-1185">Reference proteome</keyword>
<proteinExistence type="predicted"/>